<dbReference type="Proteomes" id="UP000008206">
    <property type="component" value="Chromosome"/>
</dbReference>
<keyword evidence="2" id="KW-0472">Membrane</keyword>
<name>E0UEQ5_GLOV7</name>
<feature type="compositionally biased region" description="Polar residues" evidence="1">
    <location>
        <begin position="70"/>
        <end position="84"/>
    </location>
</feature>
<feature type="region of interest" description="Disordered" evidence="1">
    <location>
        <begin position="70"/>
        <end position="157"/>
    </location>
</feature>
<organism evidence="3 4">
    <name type="scientific">Gloeothece verrucosa (strain PCC 7822)</name>
    <name type="common">Cyanothece sp. (strain PCC 7822)</name>
    <dbReference type="NCBI Taxonomy" id="497965"/>
    <lineage>
        <taxon>Bacteria</taxon>
        <taxon>Bacillati</taxon>
        <taxon>Cyanobacteriota</taxon>
        <taxon>Cyanophyceae</taxon>
        <taxon>Oscillatoriophycideae</taxon>
        <taxon>Chroococcales</taxon>
        <taxon>Aphanothecaceae</taxon>
        <taxon>Gloeothece</taxon>
        <taxon>Gloeothece verrucosa</taxon>
    </lineage>
</organism>
<feature type="compositionally biased region" description="Low complexity" evidence="1">
    <location>
        <begin position="247"/>
        <end position="299"/>
    </location>
</feature>
<keyword evidence="2" id="KW-1133">Transmembrane helix</keyword>
<feature type="compositionally biased region" description="Polar residues" evidence="1">
    <location>
        <begin position="309"/>
        <end position="334"/>
    </location>
</feature>
<evidence type="ECO:0000313" key="3">
    <source>
        <dbReference type="EMBL" id="ADN16623.1"/>
    </source>
</evidence>
<proteinExistence type="predicted"/>
<dbReference type="RefSeq" id="WP_013324663.1">
    <property type="nucleotide sequence ID" value="NC_014501.1"/>
</dbReference>
<feature type="compositionally biased region" description="Polar residues" evidence="1">
    <location>
        <begin position="112"/>
        <end position="136"/>
    </location>
</feature>
<dbReference type="AlphaFoldDB" id="E0UEQ5"/>
<evidence type="ECO:0000313" key="4">
    <source>
        <dbReference type="Proteomes" id="UP000008206"/>
    </source>
</evidence>
<dbReference type="OrthoDB" id="459661at2"/>
<accession>E0UEQ5</accession>
<feature type="compositionally biased region" description="Low complexity" evidence="1">
    <location>
        <begin position="174"/>
        <end position="223"/>
    </location>
</feature>
<feature type="region of interest" description="Disordered" evidence="1">
    <location>
        <begin position="174"/>
        <end position="355"/>
    </location>
</feature>
<dbReference type="KEGG" id="cyj:Cyan7822_4719"/>
<feature type="compositionally biased region" description="Polar residues" evidence="1">
    <location>
        <begin position="224"/>
        <end position="243"/>
    </location>
</feature>
<dbReference type="eggNOG" id="ENOG502ZPR5">
    <property type="taxonomic scope" value="Bacteria"/>
</dbReference>
<sequence>MKFSKTNSSSYRYFLAGLQPFGKLIFWGPLAVVGLLCFGVWQYNSNPEWLSRFEEQPPTLEDSWAESQIDFTTPPQSQTPSSVEQLDEKNLESSDPKTLTRNTDLPYYLLPNKNSTNRQATGESSAANKNSPQKSSLFDPMIPEAKSNGISLGDSPIVPVKPSPMVIENHLQQALNQQSQSNPPLNNSNLNSANSSAGLPQSNSNNSAYSSNATSNTTSFNSSRVLPQNNSLAQPVQPSSQPYQAPYNNYNYSTQPQPQQQLQPTTPQNNSFQAPYQAPYNNYNYSTQPQQQLQSTPPQANSFKVPYNNYPTQSQTSNVSGQFNQTIPQGNSVPANPYSPAPAQIQPSVQEYSNH</sequence>
<dbReference type="EMBL" id="CP002198">
    <property type="protein sequence ID" value="ADN16623.1"/>
    <property type="molecule type" value="Genomic_DNA"/>
</dbReference>
<gene>
    <name evidence="3" type="ordered locus">Cyan7822_4719</name>
</gene>
<protein>
    <submittedName>
        <fullName evidence="3">Uncharacterized protein</fullName>
    </submittedName>
</protein>
<evidence type="ECO:0000256" key="1">
    <source>
        <dbReference type="SAM" id="MobiDB-lite"/>
    </source>
</evidence>
<keyword evidence="4" id="KW-1185">Reference proteome</keyword>
<feature type="compositionally biased region" description="Polar residues" evidence="1">
    <location>
        <begin position="345"/>
        <end position="355"/>
    </location>
</feature>
<keyword evidence="2" id="KW-0812">Transmembrane</keyword>
<evidence type="ECO:0000256" key="2">
    <source>
        <dbReference type="SAM" id="Phobius"/>
    </source>
</evidence>
<dbReference type="HOGENOM" id="CLU_780139_0_0_3"/>
<feature type="compositionally biased region" description="Basic and acidic residues" evidence="1">
    <location>
        <begin position="86"/>
        <end position="95"/>
    </location>
</feature>
<feature type="transmembrane region" description="Helical" evidence="2">
    <location>
        <begin position="21"/>
        <end position="43"/>
    </location>
</feature>
<reference evidence="4" key="1">
    <citation type="journal article" date="2011" name="MBio">
        <title>Novel metabolic attributes of the genus Cyanothece, comprising a group of unicellular nitrogen-fixing Cyanobacteria.</title>
        <authorList>
            <person name="Bandyopadhyay A."/>
            <person name="Elvitigala T."/>
            <person name="Welsh E."/>
            <person name="Stockel J."/>
            <person name="Liberton M."/>
            <person name="Min H."/>
            <person name="Sherman L.A."/>
            <person name="Pakrasi H.B."/>
        </authorList>
    </citation>
    <scope>NUCLEOTIDE SEQUENCE [LARGE SCALE GENOMIC DNA]</scope>
    <source>
        <strain evidence="4">PCC 7822</strain>
    </source>
</reference>